<keyword evidence="2" id="KW-0560">Oxidoreductase</keyword>
<reference evidence="5 6" key="1">
    <citation type="submission" date="2013-09" db="EMBL/GenBank/DDBJ databases">
        <title>Corchorus capsularis genome sequencing.</title>
        <authorList>
            <person name="Alam M."/>
            <person name="Haque M.S."/>
            <person name="Islam M.S."/>
            <person name="Emdad E.M."/>
            <person name="Islam M.M."/>
            <person name="Ahmed B."/>
            <person name="Halim A."/>
            <person name="Hossen Q.M.M."/>
            <person name="Hossain M.Z."/>
            <person name="Ahmed R."/>
            <person name="Khan M.M."/>
            <person name="Islam R."/>
            <person name="Rashid M.M."/>
            <person name="Khan S.A."/>
            <person name="Rahman M.S."/>
            <person name="Alam M."/>
        </authorList>
    </citation>
    <scope>NUCLEOTIDE SEQUENCE [LARGE SCALE GENOMIC DNA]</scope>
    <source>
        <strain evidence="6">cv. CVL-1</strain>
        <tissue evidence="5">Whole seedling</tissue>
    </source>
</reference>
<organism evidence="5 6">
    <name type="scientific">Corchorus capsularis</name>
    <name type="common">Jute</name>
    <dbReference type="NCBI Taxonomy" id="210143"/>
    <lineage>
        <taxon>Eukaryota</taxon>
        <taxon>Viridiplantae</taxon>
        <taxon>Streptophyta</taxon>
        <taxon>Embryophyta</taxon>
        <taxon>Tracheophyta</taxon>
        <taxon>Spermatophyta</taxon>
        <taxon>Magnoliopsida</taxon>
        <taxon>eudicotyledons</taxon>
        <taxon>Gunneridae</taxon>
        <taxon>Pentapetalae</taxon>
        <taxon>rosids</taxon>
        <taxon>malvids</taxon>
        <taxon>Malvales</taxon>
        <taxon>Malvaceae</taxon>
        <taxon>Grewioideae</taxon>
        <taxon>Apeibeae</taxon>
        <taxon>Corchorus</taxon>
    </lineage>
</organism>
<evidence type="ECO:0000256" key="2">
    <source>
        <dbReference type="ARBA" id="ARBA00023002"/>
    </source>
</evidence>
<accession>A0A1R3GXL0</accession>
<dbReference type="STRING" id="210143.A0A1R3GXL0"/>
<dbReference type="InterPro" id="IPR027443">
    <property type="entry name" value="IPNS-like_sf"/>
</dbReference>
<gene>
    <name evidence="5" type="ORF">CCACVL1_22617</name>
</gene>
<comment type="caution">
    <text evidence="5">The sequence shown here is derived from an EMBL/GenBank/DDBJ whole genome shotgun (WGS) entry which is preliminary data.</text>
</comment>
<feature type="domain" description="Non-haem dioxygenase N-terminal" evidence="4">
    <location>
        <begin position="46"/>
        <end position="162"/>
    </location>
</feature>
<dbReference type="SUPFAM" id="SSF51197">
    <property type="entry name" value="Clavaminate synthase-like"/>
    <property type="match status" value="1"/>
</dbReference>
<evidence type="ECO:0000256" key="1">
    <source>
        <dbReference type="ARBA" id="ARBA00022723"/>
    </source>
</evidence>
<dbReference type="OrthoDB" id="288590at2759"/>
<dbReference type="OMA" id="GMAVWAT"/>
<dbReference type="GO" id="GO:0046872">
    <property type="term" value="F:metal ion binding"/>
    <property type="evidence" value="ECO:0007669"/>
    <property type="project" value="UniProtKB-KW"/>
</dbReference>
<keyword evidence="6" id="KW-1185">Reference proteome</keyword>
<dbReference type="EMBL" id="AWWV01013124">
    <property type="protein sequence ID" value="OMO62829.1"/>
    <property type="molecule type" value="Genomic_DNA"/>
</dbReference>
<evidence type="ECO:0000259" key="4">
    <source>
        <dbReference type="Pfam" id="PF14226"/>
    </source>
</evidence>
<dbReference type="PANTHER" id="PTHR10209:SF460">
    <property type="entry name" value="FE2OG DIOXYGENASE DOMAIN-CONTAINING PROTEIN"/>
    <property type="match status" value="1"/>
</dbReference>
<keyword evidence="3" id="KW-0408">Iron</keyword>
<dbReference type="Pfam" id="PF14226">
    <property type="entry name" value="DIOX_N"/>
    <property type="match status" value="1"/>
</dbReference>
<dbReference type="PANTHER" id="PTHR10209">
    <property type="entry name" value="OXIDOREDUCTASE, 2OG-FE II OXYGENASE FAMILY PROTEIN"/>
    <property type="match status" value="1"/>
</dbReference>
<proteinExistence type="predicted"/>
<dbReference type="Gene3D" id="2.60.120.330">
    <property type="entry name" value="B-lactam Antibiotic, Isopenicillin N Synthase, Chain"/>
    <property type="match status" value="1"/>
</dbReference>
<dbReference type="AlphaFoldDB" id="A0A1R3GXL0"/>
<evidence type="ECO:0000313" key="6">
    <source>
        <dbReference type="Proteomes" id="UP000188268"/>
    </source>
</evidence>
<protein>
    <recommendedName>
        <fullName evidence="4">Non-haem dioxygenase N-terminal domain-containing protein</fullName>
    </recommendedName>
</protein>
<evidence type="ECO:0000313" key="5">
    <source>
        <dbReference type="EMBL" id="OMO62829.1"/>
    </source>
</evidence>
<name>A0A1R3GXL0_COCAP</name>
<dbReference type="Proteomes" id="UP000188268">
    <property type="component" value="Unassembled WGS sequence"/>
</dbReference>
<dbReference type="GO" id="GO:0016491">
    <property type="term" value="F:oxidoreductase activity"/>
    <property type="evidence" value="ECO:0007669"/>
    <property type="project" value="UniProtKB-KW"/>
</dbReference>
<dbReference type="Gramene" id="OMO62829">
    <property type="protein sequence ID" value="OMO62829"/>
    <property type="gene ID" value="CCACVL1_22617"/>
</dbReference>
<evidence type="ECO:0000256" key="3">
    <source>
        <dbReference type="ARBA" id="ARBA00023004"/>
    </source>
</evidence>
<keyword evidence="1" id="KW-0479">Metal-binding</keyword>
<sequence length="194" mass="21515">MAPTITSVKALADSLKSSASIPTTYSIQSKPNIVNEEAVSDATESIPTIDFTLLTSTNPEERSKAIQELGKACEDWGFFVVTNHGVAESTMNGMIEASRAFFELSEEEKKEYEGQTVVDPIRFGTSSGPADKVMFWRDFLKIFVHPKFNSPNKPPGFRQTWPMGWLAWPNAQARRGPARQAWRVGLGMAVWATL</sequence>
<dbReference type="InterPro" id="IPR026992">
    <property type="entry name" value="DIOX_N"/>
</dbReference>